<evidence type="ECO:0000313" key="2">
    <source>
        <dbReference type="Proteomes" id="UP000827872"/>
    </source>
</evidence>
<reference evidence="1" key="1">
    <citation type="submission" date="2021-08" db="EMBL/GenBank/DDBJ databases">
        <title>The first chromosome-level gecko genome reveals the dynamic sex chromosomes of Neotropical dwarf geckos (Sphaerodactylidae: Sphaerodactylus).</title>
        <authorList>
            <person name="Pinto B.J."/>
            <person name="Keating S.E."/>
            <person name="Gamble T."/>
        </authorList>
    </citation>
    <scope>NUCLEOTIDE SEQUENCE</scope>
    <source>
        <strain evidence="1">TG3544</strain>
    </source>
</reference>
<gene>
    <name evidence="1" type="ORF">K3G42_011759</name>
</gene>
<keyword evidence="2" id="KW-1185">Reference proteome</keyword>
<dbReference type="Proteomes" id="UP000827872">
    <property type="component" value="Linkage Group LG06"/>
</dbReference>
<sequence>MKICSGDAAIWHLPCSSCKFCQTMETAKLASIVAAAVTITHLHIQTYKAYIFLPFRAIPCIVNTLKKRHLHMHGINTHLEDQVLTITHTHTGCFSPGYDADLGIPELLLRHANNCRLNIVSISMHKKYIYTGKPGQSSDSAIWK</sequence>
<dbReference type="EMBL" id="CM037619">
    <property type="protein sequence ID" value="KAH8006705.1"/>
    <property type="molecule type" value="Genomic_DNA"/>
</dbReference>
<organism evidence="1 2">
    <name type="scientific">Sphaerodactylus townsendi</name>
    <dbReference type="NCBI Taxonomy" id="933632"/>
    <lineage>
        <taxon>Eukaryota</taxon>
        <taxon>Metazoa</taxon>
        <taxon>Chordata</taxon>
        <taxon>Craniata</taxon>
        <taxon>Vertebrata</taxon>
        <taxon>Euteleostomi</taxon>
        <taxon>Lepidosauria</taxon>
        <taxon>Squamata</taxon>
        <taxon>Bifurcata</taxon>
        <taxon>Gekkota</taxon>
        <taxon>Sphaerodactylidae</taxon>
        <taxon>Sphaerodactylus</taxon>
    </lineage>
</organism>
<accession>A0ACB8FP12</accession>
<evidence type="ECO:0000313" key="1">
    <source>
        <dbReference type="EMBL" id="KAH8006705.1"/>
    </source>
</evidence>
<name>A0ACB8FP12_9SAUR</name>
<protein>
    <submittedName>
        <fullName evidence="1">Uncharacterized protein</fullName>
    </submittedName>
</protein>
<comment type="caution">
    <text evidence="1">The sequence shown here is derived from an EMBL/GenBank/DDBJ whole genome shotgun (WGS) entry which is preliminary data.</text>
</comment>
<proteinExistence type="predicted"/>